<name>A0A833SQC1_PHYIN</name>
<evidence type="ECO:0000313" key="2">
    <source>
        <dbReference type="EMBL" id="KAF4029280.1"/>
    </source>
</evidence>
<comment type="caution">
    <text evidence="2">The sequence shown here is derived from an EMBL/GenBank/DDBJ whole genome shotgun (WGS) entry which is preliminary data.</text>
</comment>
<reference evidence="2" key="1">
    <citation type="submission" date="2020-04" db="EMBL/GenBank/DDBJ databases">
        <title>Hybrid Assembly of Korean Phytophthora infestans isolates.</title>
        <authorList>
            <person name="Prokchorchik M."/>
            <person name="Lee Y."/>
            <person name="Seo J."/>
            <person name="Cho J.-H."/>
            <person name="Park Y.-E."/>
            <person name="Jang D.-C."/>
            <person name="Im J.-S."/>
            <person name="Choi J.-G."/>
            <person name="Park H.-J."/>
            <person name="Lee G.-B."/>
            <person name="Lee Y.-G."/>
            <person name="Hong S.-Y."/>
            <person name="Cho K."/>
            <person name="Sohn K.H."/>
        </authorList>
    </citation>
    <scope>NUCLEOTIDE SEQUENCE</scope>
    <source>
        <strain evidence="2">KR_1_A1</strain>
        <strain evidence="3">KR_2_A2</strain>
    </source>
</reference>
<keyword evidence="4" id="KW-1185">Reference proteome</keyword>
<evidence type="ECO:0000313" key="3">
    <source>
        <dbReference type="EMBL" id="KAF4136370.1"/>
    </source>
</evidence>
<dbReference type="Proteomes" id="UP000704712">
    <property type="component" value="Unassembled WGS sequence"/>
</dbReference>
<evidence type="ECO:0000256" key="1">
    <source>
        <dbReference type="SAM" id="MobiDB-lite"/>
    </source>
</evidence>
<evidence type="ECO:0000313" key="4">
    <source>
        <dbReference type="Proteomes" id="UP000602510"/>
    </source>
</evidence>
<dbReference type="Proteomes" id="UP000602510">
    <property type="component" value="Unassembled WGS sequence"/>
</dbReference>
<organism evidence="2 4">
    <name type="scientific">Phytophthora infestans</name>
    <name type="common">Potato late blight agent</name>
    <name type="synonym">Botrytis infestans</name>
    <dbReference type="NCBI Taxonomy" id="4787"/>
    <lineage>
        <taxon>Eukaryota</taxon>
        <taxon>Sar</taxon>
        <taxon>Stramenopiles</taxon>
        <taxon>Oomycota</taxon>
        <taxon>Peronosporomycetes</taxon>
        <taxon>Peronosporales</taxon>
        <taxon>Peronosporaceae</taxon>
        <taxon>Phytophthora</taxon>
    </lineage>
</organism>
<proteinExistence type="predicted"/>
<dbReference type="EMBL" id="WSZM01000849">
    <property type="protein sequence ID" value="KAF4029280.1"/>
    <property type="molecule type" value="Genomic_DNA"/>
</dbReference>
<dbReference type="EMBL" id="JAACNO010001964">
    <property type="protein sequence ID" value="KAF4136370.1"/>
    <property type="molecule type" value="Genomic_DNA"/>
</dbReference>
<dbReference type="AlphaFoldDB" id="A0A833SQC1"/>
<protein>
    <submittedName>
        <fullName evidence="2">Uncharacterized protein</fullName>
    </submittedName>
</protein>
<gene>
    <name evidence="2" type="ORF">GN244_ATG18990</name>
    <name evidence="3" type="ORF">GN958_ATG14431</name>
</gene>
<accession>A0A833SQC1</accession>
<feature type="region of interest" description="Disordered" evidence="1">
    <location>
        <begin position="29"/>
        <end position="81"/>
    </location>
</feature>
<sequence length="81" mass="8927">MLFILSLNPGLTAEAFIDYGLNTNAARSGEDDEYARSSLNNQSGKESLDCQSKARAKAKSAVKANKQRQLQQEHLSLRKTV</sequence>